<dbReference type="EMBL" id="JAAGLI010000940">
    <property type="protein sequence ID" value="NEA27565.1"/>
    <property type="molecule type" value="Genomic_DNA"/>
</dbReference>
<evidence type="ECO:0008006" key="5">
    <source>
        <dbReference type="Google" id="ProtNLM"/>
    </source>
</evidence>
<dbReference type="Proteomes" id="UP000475532">
    <property type="component" value="Unassembled WGS sequence"/>
</dbReference>
<feature type="compositionally biased region" description="Basic residues" evidence="1">
    <location>
        <begin position="59"/>
        <end position="78"/>
    </location>
</feature>
<dbReference type="RefSeq" id="WP_163062155.1">
    <property type="nucleotide sequence ID" value="NZ_JAAGLI010000940.1"/>
</dbReference>
<gene>
    <name evidence="3" type="ORF">G3I70_34465</name>
</gene>
<evidence type="ECO:0000256" key="2">
    <source>
        <dbReference type="SAM" id="SignalP"/>
    </source>
</evidence>
<feature type="region of interest" description="Disordered" evidence="1">
    <location>
        <begin position="47"/>
        <end position="78"/>
    </location>
</feature>
<protein>
    <recommendedName>
        <fullName evidence="5">Lipoprotein</fullName>
    </recommendedName>
</protein>
<organism evidence="3 4">
    <name type="scientific">Actinomadura bangladeshensis</name>
    <dbReference type="NCBI Taxonomy" id="453573"/>
    <lineage>
        <taxon>Bacteria</taxon>
        <taxon>Bacillati</taxon>
        <taxon>Actinomycetota</taxon>
        <taxon>Actinomycetes</taxon>
        <taxon>Streptosporangiales</taxon>
        <taxon>Thermomonosporaceae</taxon>
        <taxon>Actinomadura</taxon>
    </lineage>
</organism>
<evidence type="ECO:0000256" key="1">
    <source>
        <dbReference type="SAM" id="MobiDB-lite"/>
    </source>
</evidence>
<dbReference type="AlphaFoldDB" id="A0A6L9QQ44"/>
<reference evidence="3 4" key="1">
    <citation type="submission" date="2020-01" db="EMBL/GenBank/DDBJ databases">
        <title>Insect and environment-associated Actinomycetes.</title>
        <authorList>
            <person name="Currrie C."/>
            <person name="Chevrette M."/>
            <person name="Carlson C."/>
            <person name="Stubbendieck R."/>
            <person name="Wendt-Pienkowski E."/>
        </authorList>
    </citation>
    <scope>NUCLEOTIDE SEQUENCE [LARGE SCALE GENOMIC DNA]</scope>
    <source>
        <strain evidence="3 4">SID10258</strain>
    </source>
</reference>
<dbReference type="PROSITE" id="PS51257">
    <property type="entry name" value="PROKAR_LIPOPROTEIN"/>
    <property type="match status" value="1"/>
</dbReference>
<evidence type="ECO:0000313" key="4">
    <source>
        <dbReference type="Proteomes" id="UP000475532"/>
    </source>
</evidence>
<proteinExistence type="predicted"/>
<sequence length="78" mass="8589">MSKTRPVALALTALVAAFGLTACGQDRWCEHDATDTKVSDRFCKNGTPGYEWETDGGHGHKTNHKKTKSKTSKTKSHR</sequence>
<name>A0A6L9QQ44_9ACTN</name>
<keyword evidence="2" id="KW-0732">Signal</keyword>
<evidence type="ECO:0000313" key="3">
    <source>
        <dbReference type="EMBL" id="NEA27565.1"/>
    </source>
</evidence>
<feature type="signal peptide" evidence="2">
    <location>
        <begin position="1"/>
        <end position="24"/>
    </location>
</feature>
<comment type="caution">
    <text evidence="3">The sequence shown here is derived from an EMBL/GenBank/DDBJ whole genome shotgun (WGS) entry which is preliminary data.</text>
</comment>
<accession>A0A6L9QQ44</accession>
<feature type="chain" id="PRO_5026707979" description="Lipoprotein" evidence="2">
    <location>
        <begin position="25"/>
        <end position="78"/>
    </location>
</feature>